<dbReference type="AlphaFoldDB" id="A0A327JSK1"/>
<dbReference type="Proteomes" id="UP000249299">
    <property type="component" value="Unassembled WGS sequence"/>
</dbReference>
<proteinExistence type="predicted"/>
<evidence type="ECO:0000313" key="1">
    <source>
        <dbReference type="EMBL" id="RAI29041.1"/>
    </source>
</evidence>
<keyword evidence="2" id="KW-1185">Reference proteome</keyword>
<protein>
    <recommendedName>
        <fullName evidence="3">Transcriptional regulator</fullName>
    </recommendedName>
</protein>
<evidence type="ECO:0008006" key="3">
    <source>
        <dbReference type="Google" id="ProtNLM"/>
    </source>
</evidence>
<dbReference type="OrthoDB" id="6064795at2"/>
<name>A0A327JSK1_9HYPH</name>
<dbReference type="EMBL" id="NPEV01000006">
    <property type="protein sequence ID" value="RAI29041.1"/>
    <property type="molecule type" value="Genomic_DNA"/>
</dbReference>
<reference evidence="1 2" key="1">
    <citation type="submission" date="2017-07" db="EMBL/GenBank/DDBJ databases">
        <title>Draft Genome Sequences of Select Purple Nonsulfur Bacteria.</title>
        <authorList>
            <person name="Lasarre B."/>
            <person name="Mckinlay J.B."/>
        </authorList>
    </citation>
    <scope>NUCLEOTIDE SEQUENCE [LARGE SCALE GENOMIC DNA]</scope>
    <source>
        <strain evidence="1 2">DSM 11290</strain>
    </source>
</reference>
<accession>A0A327JSK1</accession>
<evidence type="ECO:0000313" key="2">
    <source>
        <dbReference type="Proteomes" id="UP000249299"/>
    </source>
</evidence>
<sequence length="121" mass="12991">MVDKARAAHGDKLPDWIEELARQADAAGLKGAGAPISYSPATVSQVIGGTYRGDLSRVEEMVRGAFMKANVDCPVLGRIGRDDCLKNQKARLSTASPLSNRLYWACRAGCPHARKGGRHAE</sequence>
<organism evidence="1 2">
    <name type="scientific">Rhodobium orientis</name>
    <dbReference type="NCBI Taxonomy" id="34017"/>
    <lineage>
        <taxon>Bacteria</taxon>
        <taxon>Pseudomonadati</taxon>
        <taxon>Pseudomonadota</taxon>
        <taxon>Alphaproteobacteria</taxon>
        <taxon>Hyphomicrobiales</taxon>
        <taxon>Rhodobiaceae</taxon>
        <taxon>Rhodobium</taxon>
    </lineage>
</organism>
<comment type="caution">
    <text evidence="1">The sequence shown here is derived from an EMBL/GenBank/DDBJ whole genome shotgun (WGS) entry which is preliminary data.</text>
</comment>
<gene>
    <name evidence="1" type="ORF">CH339_04875</name>
</gene>